<evidence type="ECO:0000313" key="1">
    <source>
        <dbReference type="EMBL" id="MFC0322435.1"/>
    </source>
</evidence>
<dbReference type="EMBL" id="JBHLWA010000010">
    <property type="protein sequence ID" value="MFC0322435.1"/>
    <property type="molecule type" value="Genomic_DNA"/>
</dbReference>
<sequence length="104" mass="12475">MTKNTVRINFDTDFETKQKIKIYTSAHNLTMREFFEELIEEKFNSDVQSLTEEEQKEIDEAFEFFKDKKKYNFSSSELNNIANRVRNNNEDLATLLNMNEFIND</sequence>
<gene>
    <name evidence="1" type="ORF">ACFFHT_02475</name>
</gene>
<evidence type="ECO:0008006" key="3">
    <source>
        <dbReference type="Google" id="ProtNLM"/>
    </source>
</evidence>
<dbReference type="Proteomes" id="UP001589769">
    <property type="component" value="Unassembled WGS sequence"/>
</dbReference>
<protein>
    <recommendedName>
        <fullName evidence="3">Antitoxin</fullName>
    </recommendedName>
</protein>
<proteinExistence type="predicted"/>
<name>A0ABV6HWF2_9PAST</name>
<organism evidence="1 2">
    <name type="scientific">Gallibacterium melopsittaci</name>
    <dbReference type="NCBI Taxonomy" id="516063"/>
    <lineage>
        <taxon>Bacteria</taxon>
        <taxon>Pseudomonadati</taxon>
        <taxon>Pseudomonadota</taxon>
        <taxon>Gammaproteobacteria</taxon>
        <taxon>Pasteurellales</taxon>
        <taxon>Pasteurellaceae</taxon>
        <taxon>Gallibacterium</taxon>
    </lineage>
</organism>
<reference evidence="1 2" key="1">
    <citation type="submission" date="2024-09" db="EMBL/GenBank/DDBJ databases">
        <authorList>
            <person name="Sun Q."/>
            <person name="Mori K."/>
        </authorList>
    </citation>
    <scope>NUCLEOTIDE SEQUENCE [LARGE SCALE GENOMIC DNA]</scope>
    <source>
        <strain evidence="1 2">CCM 7538</strain>
    </source>
</reference>
<accession>A0ABV6HWF2</accession>
<comment type="caution">
    <text evidence="1">The sequence shown here is derived from an EMBL/GenBank/DDBJ whole genome shotgun (WGS) entry which is preliminary data.</text>
</comment>
<evidence type="ECO:0000313" key="2">
    <source>
        <dbReference type="Proteomes" id="UP001589769"/>
    </source>
</evidence>
<dbReference type="RefSeq" id="WP_382373149.1">
    <property type="nucleotide sequence ID" value="NZ_JBHLWA010000010.1"/>
</dbReference>
<keyword evidence="2" id="KW-1185">Reference proteome</keyword>